<organism evidence="2 3">
    <name type="scientific">Galerina marginata (strain CBS 339.88)</name>
    <dbReference type="NCBI Taxonomy" id="685588"/>
    <lineage>
        <taxon>Eukaryota</taxon>
        <taxon>Fungi</taxon>
        <taxon>Dikarya</taxon>
        <taxon>Basidiomycota</taxon>
        <taxon>Agaricomycotina</taxon>
        <taxon>Agaricomycetes</taxon>
        <taxon>Agaricomycetidae</taxon>
        <taxon>Agaricales</taxon>
        <taxon>Agaricineae</taxon>
        <taxon>Strophariaceae</taxon>
        <taxon>Galerina</taxon>
    </lineage>
</organism>
<evidence type="ECO:0000313" key="2">
    <source>
        <dbReference type="EMBL" id="KDR66610.1"/>
    </source>
</evidence>
<dbReference type="HOGENOM" id="CLU_612566_0_0_1"/>
<reference evidence="3" key="1">
    <citation type="journal article" date="2014" name="Proc. Natl. Acad. Sci. U.S.A.">
        <title>Extensive sampling of basidiomycete genomes demonstrates inadequacy of the white-rot/brown-rot paradigm for wood decay fungi.</title>
        <authorList>
            <person name="Riley R."/>
            <person name="Salamov A.A."/>
            <person name="Brown D.W."/>
            <person name="Nagy L.G."/>
            <person name="Floudas D."/>
            <person name="Held B.W."/>
            <person name="Levasseur A."/>
            <person name="Lombard V."/>
            <person name="Morin E."/>
            <person name="Otillar R."/>
            <person name="Lindquist E.A."/>
            <person name="Sun H."/>
            <person name="LaButti K.M."/>
            <person name="Schmutz J."/>
            <person name="Jabbour D."/>
            <person name="Luo H."/>
            <person name="Baker S.E."/>
            <person name="Pisabarro A.G."/>
            <person name="Walton J.D."/>
            <person name="Blanchette R.A."/>
            <person name="Henrissat B."/>
            <person name="Martin F."/>
            <person name="Cullen D."/>
            <person name="Hibbett D.S."/>
            <person name="Grigoriev I.V."/>
        </authorList>
    </citation>
    <scope>NUCLEOTIDE SEQUENCE [LARGE SCALE GENOMIC DNA]</scope>
    <source>
        <strain evidence="3">CBS 339.88</strain>
    </source>
</reference>
<dbReference type="EMBL" id="KL142422">
    <property type="protein sequence ID" value="KDR66610.1"/>
    <property type="molecule type" value="Genomic_DNA"/>
</dbReference>
<protein>
    <submittedName>
        <fullName evidence="2">Uncharacterized protein</fullName>
    </submittedName>
</protein>
<sequence>MPVQADIEHQDTPGNEGLEVHDNIGIGETVGNDSEGKPTEDHHVVPLILPTWRTGRWVDFDFGWLLLRDASANGVNDQDSGLNKHRLDSENILPLFDSVQAIQEAVHRTSLSRSDPLHVSAIYHAFSEISKAVVCWQDFFNSRPSFQRRNRFFYALWKSSQFWDYEDEYQFIVYGPRGSCRAFHCQNMKLFITSSNIFKTSAQFYEHRTELDILSVNRWGEKHPINPDLSDSNLAPTLPLYLKLNSSPILNNTLYWQYSQVLMKFFKYSAGEDLEIAPNFLHVHYGVIELLERAASVTVRALRKKSVLQHTAVGEEIGILEAYRAIFVFIGEQLNHNIPLAVAVNSDNAVPQEMSYFFYISAIYVRFLKSFLNTRLSRAESWLGDIVNLLLPTMQLYKEKFPGVNKFLEDQFAGEDDDFRSFRYYNIARFSKRWWAFFDVDDLYPRSESPSTQEDSEDQFAATESSNAHTGPAEVFEGDEGNQAVSTSTANDVAVPMGVGSDSL</sequence>
<feature type="region of interest" description="Disordered" evidence="1">
    <location>
        <begin position="1"/>
        <end position="40"/>
    </location>
</feature>
<evidence type="ECO:0000313" key="3">
    <source>
        <dbReference type="Proteomes" id="UP000027222"/>
    </source>
</evidence>
<keyword evidence="3" id="KW-1185">Reference proteome</keyword>
<dbReference type="AlphaFoldDB" id="A0A067S6Y1"/>
<name>A0A067S6Y1_GALM3</name>
<feature type="compositionally biased region" description="Basic and acidic residues" evidence="1">
    <location>
        <begin position="1"/>
        <end position="11"/>
    </location>
</feature>
<gene>
    <name evidence="2" type="ORF">GALMADRAFT_216980</name>
</gene>
<accession>A0A067S6Y1</accession>
<dbReference type="Proteomes" id="UP000027222">
    <property type="component" value="Unassembled WGS sequence"/>
</dbReference>
<proteinExistence type="predicted"/>
<feature type="region of interest" description="Disordered" evidence="1">
    <location>
        <begin position="448"/>
        <end position="504"/>
    </location>
</feature>
<evidence type="ECO:0000256" key="1">
    <source>
        <dbReference type="SAM" id="MobiDB-lite"/>
    </source>
</evidence>